<feature type="transmembrane region" description="Helical" evidence="2">
    <location>
        <begin position="166"/>
        <end position="185"/>
    </location>
</feature>
<dbReference type="Proteomes" id="UP000198228">
    <property type="component" value="Chromosome I"/>
</dbReference>
<feature type="transmembrane region" description="Helical" evidence="2">
    <location>
        <begin position="21"/>
        <end position="42"/>
    </location>
</feature>
<keyword evidence="2" id="KW-1133">Transmembrane helix</keyword>
<name>A0A1C5AHA1_9ACTN</name>
<sequence>MVSSQEPAVPTGRGSEPRWAPVGPIAMALSAVAVSAAGAFLLRRPDDIGRILGPLVYGLGMVGLVGITARAVAARAQHFARFGVPTLWTRPPVRGVEDVNLRRWENTIRGLRAPWPNERDSILTAARARAEGLPAIVLPAILAPLVAVVGVVLVGRVPESPLSIVVLPQFLIGLVTAVVAVRYGVDGWRARTYLTQFSAPAIDSGDAQLAARVDEEGRANSGPEVPTRASHDR</sequence>
<proteinExistence type="predicted"/>
<feature type="region of interest" description="Disordered" evidence="1">
    <location>
        <begin position="210"/>
        <end position="233"/>
    </location>
</feature>
<gene>
    <name evidence="3" type="ORF">GA0074696_6008</name>
</gene>
<dbReference type="EMBL" id="LT607410">
    <property type="protein sequence ID" value="SCF44496.1"/>
    <property type="molecule type" value="Genomic_DNA"/>
</dbReference>
<keyword evidence="2" id="KW-0472">Membrane</keyword>
<evidence type="ECO:0000256" key="2">
    <source>
        <dbReference type="SAM" id="Phobius"/>
    </source>
</evidence>
<accession>A0A1C5AHA1</accession>
<protein>
    <submittedName>
        <fullName evidence="3">Uncharacterized protein</fullName>
    </submittedName>
</protein>
<reference evidence="3 4" key="1">
    <citation type="submission" date="2016-06" db="EMBL/GenBank/DDBJ databases">
        <authorList>
            <person name="Kjaerup R.B."/>
            <person name="Dalgaard T.S."/>
            <person name="Juul-Madsen H.R."/>
        </authorList>
    </citation>
    <scope>NUCLEOTIDE SEQUENCE [LARGE SCALE GENOMIC DNA]</scope>
    <source>
        <strain evidence="3 4">DSM 43821</strain>
    </source>
</reference>
<keyword evidence="2" id="KW-0812">Transmembrane</keyword>
<evidence type="ECO:0000313" key="3">
    <source>
        <dbReference type="EMBL" id="SCF44496.1"/>
    </source>
</evidence>
<feature type="transmembrane region" description="Helical" evidence="2">
    <location>
        <begin position="54"/>
        <end position="73"/>
    </location>
</feature>
<dbReference type="AlphaFoldDB" id="A0A1C5AHA1"/>
<organism evidence="3 4">
    <name type="scientific">Micromonospora purpureochromogenes</name>
    <dbReference type="NCBI Taxonomy" id="47872"/>
    <lineage>
        <taxon>Bacteria</taxon>
        <taxon>Bacillati</taxon>
        <taxon>Actinomycetota</taxon>
        <taxon>Actinomycetes</taxon>
        <taxon>Micromonosporales</taxon>
        <taxon>Micromonosporaceae</taxon>
        <taxon>Micromonospora</taxon>
    </lineage>
</organism>
<evidence type="ECO:0000313" key="4">
    <source>
        <dbReference type="Proteomes" id="UP000198228"/>
    </source>
</evidence>
<feature type="transmembrane region" description="Helical" evidence="2">
    <location>
        <begin position="133"/>
        <end position="154"/>
    </location>
</feature>
<evidence type="ECO:0000256" key="1">
    <source>
        <dbReference type="SAM" id="MobiDB-lite"/>
    </source>
</evidence>
<dbReference type="RefSeq" id="WP_157746140.1">
    <property type="nucleotide sequence ID" value="NZ_LT607410.1"/>
</dbReference>